<comment type="caution">
    <text evidence="1">The sequence shown here is derived from an EMBL/GenBank/DDBJ whole genome shotgun (WGS) entry which is preliminary data.</text>
</comment>
<dbReference type="AlphaFoldDB" id="A0A0F8Z663"/>
<gene>
    <name evidence="1" type="ORF">LCGC14_3072990</name>
</gene>
<dbReference type="EMBL" id="LAZR01065415">
    <property type="protein sequence ID" value="KKK55591.1"/>
    <property type="molecule type" value="Genomic_DNA"/>
</dbReference>
<sequence>MNFDDIIHQYFNWADHIDDTPTLDSLGSAAQLKLAAAYLVSNPAEINSLMQWIQPHEAETVAGLIDGSGDPDSTLEFI</sequence>
<proteinExistence type="predicted"/>
<feature type="non-terminal residue" evidence="1">
    <location>
        <position position="78"/>
    </location>
</feature>
<accession>A0A0F8Z663</accession>
<organism evidence="1">
    <name type="scientific">marine sediment metagenome</name>
    <dbReference type="NCBI Taxonomy" id="412755"/>
    <lineage>
        <taxon>unclassified sequences</taxon>
        <taxon>metagenomes</taxon>
        <taxon>ecological metagenomes</taxon>
    </lineage>
</organism>
<evidence type="ECO:0000313" key="1">
    <source>
        <dbReference type="EMBL" id="KKK55591.1"/>
    </source>
</evidence>
<reference evidence="1" key="1">
    <citation type="journal article" date="2015" name="Nature">
        <title>Complex archaea that bridge the gap between prokaryotes and eukaryotes.</title>
        <authorList>
            <person name="Spang A."/>
            <person name="Saw J.H."/>
            <person name="Jorgensen S.L."/>
            <person name="Zaremba-Niedzwiedzka K."/>
            <person name="Martijn J."/>
            <person name="Lind A.E."/>
            <person name="van Eijk R."/>
            <person name="Schleper C."/>
            <person name="Guy L."/>
            <person name="Ettema T.J."/>
        </authorList>
    </citation>
    <scope>NUCLEOTIDE SEQUENCE</scope>
</reference>
<name>A0A0F8Z663_9ZZZZ</name>
<protein>
    <submittedName>
        <fullName evidence="1">Uncharacterized protein</fullName>
    </submittedName>
</protein>